<keyword evidence="6 8" id="KW-0472">Membrane</keyword>
<reference evidence="10" key="1">
    <citation type="journal article" date="2023" name="Science">
        <title>Elucidation of the pathway for biosynthesis of saponin adjuvants from the soapbark tree.</title>
        <authorList>
            <person name="Reed J."/>
            <person name="Orme A."/>
            <person name="El-Demerdash A."/>
            <person name="Owen C."/>
            <person name="Martin L.B.B."/>
            <person name="Misra R.C."/>
            <person name="Kikuchi S."/>
            <person name="Rejzek M."/>
            <person name="Martin A.C."/>
            <person name="Harkess A."/>
            <person name="Leebens-Mack J."/>
            <person name="Louveau T."/>
            <person name="Stephenson M.J."/>
            <person name="Osbourn A."/>
        </authorList>
    </citation>
    <scope>NUCLEOTIDE SEQUENCE</scope>
    <source>
        <strain evidence="10">S10</strain>
    </source>
</reference>
<accession>A0AAD7PFD5</accession>
<feature type="region of interest" description="Disordered" evidence="7">
    <location>
        <begin position="476"/>
        <end position="501"/>
    </location>
</feature>
<keyword evidence="11" id="KW-1185">Reference proteome</keyword>
<comment type="subcellular location">
    <subcellularLocation>
        <location evidence="1">Endomembrane system</location>
        <topology evidence="1">Multi-pass membrane protein</topology>
    </subcellularLocation>
</comment>
<evidence type="ECO:0000256" key="6">
    <source>
        <dbReference type="ARBA" id="ARBA00023136"/>
    </source>
</evidence>
<dbReference type="Gene3D" id="1.20.1250.20">
    <property type="entry name" value="MFS general substrate transporter like domains"/>
    <property type="match status" value="2"/>
</dbReference>
<feature type="transmembrane region" description="Helical" evidence="8">
    <location>
        <begin position="170"/>
        <end position="190"/>
    </location>
</feature>
<dbReference type="CDD" id="cd17341">
    <property type="entry name" value="MFS_NRT2_like"/>
    <property type="match status" value="1"/>
</dbReference>
<dbReference type="InterPro" id="IPR011701">
    <property type="entry name" value="MFS"/>
</dbReference>
<feature type="transmembrane region" description="Helical" evidence="8">
    <location>
        <begin position="328"/>
        <end position="349"/>
    </location>
</feature>
<dbReference type="EMBL" id="JARAOO010000010">
    <property type="protein sequence ID" value="KAJ7953578.1"/>
    <property type="molecule type" value="Genomic_DNA"/>
</dbReference>
<feature type="transmembrane region" description="Helical" evidence="8">
    <location>
        <begin position="105"/>
        <end position="124"/>
    </location>
</feature>
<evidence type="ECO:0000313" key="11">
    <source>
        <dbReference type="Proteomes" id="UP001163823"/>
    </source>
</evidence>
<feature type="transmembrane region" description="Helical" evidence="8">
    <location>
        <begin position="418"/>
        <end position="437"/>
    </location>
</feature>
<dbReference type="GO" id="GO:0012505">
    <property type="term" value="C:endomembrane system"/>
    <property type="evidence" value="ECO:0007669"/>
    <property type="project" value="UniProtKB-SubCell"/>
</dbReference>
<dbReference type="GO" id="GO:0042128">
    <property type="term" value="P:nitrate assimilation"/>
    <property type="evidence" value="ECO:0007669"/>
    <property type="project" value="UniProtKB-KW"/>
</dbReference>
<evidence type="ECO:0000256" key="1">
    <source>
        <dbReference type="ARBA" id="ARBA00004127"/>
    </source>
</evidence>
<dbReference type="Proteomes" id="UP001163823">
    <property type="component" value="Chromosome 10"/>
</dbReference>
<evidence type="ECO:0000256" key="5">
    <source>
        <dbReference type="ARBA" id="ARBA00023063"/>
    </source>
</evidence>
<evidence type="ECO:0000256" key="7">
    <source>
        <dbReference type="SAM" id="MobiDB-lite"/>
    </source>
</evidence>
<dbReference type="SUPFAM" id="SSF103473">
    <property type="entry name" value="MFS general substrate transporter"/>
    <property type="match status" value="1"/>
</dbReference>
<feature type="compositionally biased region" description="Basic and acidic residues" evidence="7">
    <location>
        <begin position="481"/>
        <end position="501"/>
    </location>
</feature>
<feature type="transmembrane region" description="Helical" evidence="8">
    <location>
        <begin position="355"/>
        <end position="379"/>
    </location>
</feature>
<dbReference type="GO" id="GO:0015112">
    <property type="term" value="F:nitrate transmembrane transporter activity"/>
    <property type="evidence" value="ECO:0007669"/>
    <property type="project" value="InterPro"/>
</dbReference>
<keyword evidence="3 8" id="KW-0812">Transmembrane</keyword>
<dbReference type="GO" id="GO:0016020">
    <property type="term" value="C:membrane"/>
    <property type="evidence" value="ECO:0007669"/>
    <property type="project" value="UniProtKB-ARBA"/>
</dbReference>
<evidence type="ECO:0000259" key="9">
    <source>
        <dbReference type="PROSITE" id="PS50850"/>
    </source>
</evidence>
<dbReference type="PANTHER" id="PTHR23515">
    <property type="entry name" value="HIGH-AFFINITY NITRATE TRANSPORTER 2.3"/>
    <property type="match status" value="1"/>
</dbReference>
<feature type="transmembrane region" description="Helical" evidence="8">
    <location>
        <begin position="202"/>
        <end position="222"/>
    </location>
</feature>
<name>A0AAD7PFD5_QUISA</name>
<sequence length="501" mass="54495">MEVEQSSMESQQKKFALPVDSEHKATEFRLFSAAAPHMRAFHLSWISFFACFVSTFAVPPLIPIIRDNLNLTATDIGNAGIASVSGAVFARISMGTACDLFGPRLASASLILLTAPAVYFTALASSATSFLLVRFFTGFSLATFVSTQFWMSSMFSAPVVGTANGLAGGWGNLGGGATQLIMPLVFSLIRDIGAVKFTAWRIAFFVPALFQTLSAFAILLFGQDMPDGNFHNLKKSGDKVKDEFSRVFYHGITNYRGWILALTYGFCFGVELTVDNIIAEYFFDRFDLKLHTAGIIAASFGLANVVSRPAGGYLSDAMAKRYGMRGRLWTLWVVQTIGGVLCILLGLMTSLSASIVVMIVFSLFVQAACGLTFGVVPFVSRRSLGFISGMTGGGGNVGAVLTQLIFFKGSRYSKERGITLMGVMIIACTLPLCLIYFPQWGGMFCGPSSNKIATEEVYYLSEWNSKEKEKGFHHASLKFADNSRSERGRKLDTSTRPSDET</sequence>
<dbReference type="PROSITE" id="PS50850">
    <property type="entry name" value="MFS"/>
    <property type="match status" value="1"/>
</dbReference>
<feature type="transmembrane region" description="Helical" evidence="8">
    <location>
        <begin position="45"/>
        <end position="64"/>
    </location>
</feature>
<dbReference type="FunFam" id="1.20.1250.20:FF:000053">
    <property type="entry name" value="Nitrate transporter 2.1"/>
    <property type="match status" value="1"/>
</dbReference>
<proteinExistence type="inferred from homology"/>
<feature type="domain" description="Major facilitator superfamily (MFS) profile" evidence="9">
    <location>
        <begin position="40"/>
        <end position="441"/>
    </location>
</feature>
<feature type="transmembrane region" description="Helical" evidence="8">
    <location>
        <begin position="131"/>
        <end position="150"/>
    </location>
</feature>
<organism evidence="10 11">
    <name type="scientific">Quillaja saponaria</name>
    <name type="common">Soap bark tree</name>
    <dbReference type="NCBI Taxonomy" id="32244"/>
    <lineage>
        <taxon>Eukaryota</taxon>
        <taxon>Viridiplantae</taxon>
        <taxon>Streptophyta</taxon>
        <taxon>Embryophyta</taxon>
        <taxon>Tracheophyta</taxon>
        <taxon>Spermatophyta</taxon>
        <taxon>Magnoliopsida</taxon>
        <taxon>eudicotyledons</taxon>
        <taxon>Gunneridae</taxon>
        <taxon>Pentapetalae</taxon>
        <taxon>rosids</taxon>
        <taxon>fabids</taxon>
        <taxon>Fabales</taxon>
        <taxon>Quillajaceae</taxon>
        <taxon>Quillaja</taxon>
    </lineage>
</organism>
<dbReference type="FunFam" id="1.20.1250.20:FF:000198">
    <property type="entry name" value="High affinity nitrate transporter 2.5"/>
    <property type="match status" value="1"/>
</dbReference>
<dbReference type="InterPro" id="IPR020846">
    <property type="entry name" value="MFS_dom"/>
</dbReference>
<comment type="caution">
    <text evidence="10">The sequence shown here is derived from an EMBL/GenBank/DDBJ whole genome shotgun (WGS) entry which is preliminary data.</text>
</comment>
<dbReference type="KEGG" id="qsa:O6P43_025264"/>
<evidence type="ECO:0000256" key="3">
    <source>
        <dbReference type="ARBA" id="ARBA00022692"/>
    </source>
</evidence>
<dbReference type="InterPro" id="IPR036259">
    <property type="entry name" value="MFS_trans_sf"/>
</dbReference>
<protein>
    <submittedName>
        <fullName evidence="10">High-affinity nitrate transporter 2.2</fullName>
    </submittedName>
</protein>
<evidence type="ECO:0000256" key="2">
    <source>
        <dbReference type="ARBA" id="ARBA00008432"/>
    </source>
</evidence>
<evidence type="ECO:0000256" key="4">
    <source>
        <dbReference type="ARBA" id="ARBA00022989"/>
    </source>
</evidence>
<dbReference type="InterPro" id="IPR044772">
    <property type="entry name" value="NO3_transporter"/>
</dbReference>
<dbReference type="Pfam" id="PF07690">
    <property type="entry name" value="MFS_1"/>
    <property type="match status" value="1"/>
</dbReference>
<keyword evidence="4 8" id="KW-1133">Transmembrane helix</keyword>
<gene>
    <name evidence="10" type="ORF">O6P43_025264</name>
</gene>
<evidence type="ECO:0000313" key="10">
    <source>
        <dbReference type="EMBL" id="KAJ7953578.1"/>
    </source>
</evidence>
<feature type="transmembrane region" description="Helical" evidence="8">
    <location>
        <begin position="386"/>
        <end position="406"/>
    </location>
</feature>
<keyword evidence="5" id="KW-0534">Nitrate assimilation</keyword>
<dbReference type="AlphaFoldDB" id="A0AAD7PFD5"/>
<evidence type="ECO:0000256" key="8">
    <source>
        <dbReference type="SAM" id="Phobius"/>
    </source>
</evidence>
<comment type="similarity">
    <text evidence="2">Belongs to the major facilitator superfamily. Nitrate/nitrite porter (TC 2.A.1.8) family.</text>
</comment>